<evidence type="ECO:0000256" key="7">
    <source>
        <dbReference type="RuleBase" id="RU363000"/>
    </source>
</evidence>
<dbReference type="OMA" id="HAHRHID"/>
<evidence type="ECO:0000256" key="1">
    <source>
        <dbReference type="ARBA" id="ARBA00010877"/>
    </source>
</evidence>
<evidence type="ECO:0000256" key="5">
    <source>
        <dbReference type="ARBA" id="ARBA00023128"/>
    </source>
</evidence>
<keyword evidence="8" id="KW-0175">Coiled coil</keyword>
<keyword evidence="2 7" id="KW-0812">Transmembrane</keyword>
<evidence type="ECO:0000313" key="11">
    <source>
        <dbReference type="Proteomes" id="UP000494040"/>
    </source>
</evidence>
<keyword evidence="6" id="KW-0472">Membrane</keyword>
<dbReference type="AlphaFoldDB" id="A0A8I6RBN0"/>
<dbReference type="RefSeq" id="XP_014242221.1">
    <property type="nucleotide sequence ID" value="XM_014386735.2"/>
</dbReference>
<organism evidence="10 11">
    <name type="scientific">Cimex lectularius</name>
    <name type="common">Bed bug</name>
    <name type="synonym">Acanthia lectularia</name>
    <dbReference type="NCBI Taxonomy" id="79782"/>
    <lineage>
        <taxon>Eukaryota</taxon>
        <taxon>Metazoa</taxon>
        <taxon>Ecdysozoa</taxon>
        <taxon>Arthropoda</taxon>
        <taxon>Hexapoda</taxon>
        <taxon>Insecta</taxon>
        <taxon>Pterygota</taxon>
        <taxon>Neoptera</taxon>
        <taxon>Paraneoptera</taxon>
        <taxon>Hemiptera</taxon>
        <taxon>Heteroptera</taxon>
        <taxon>Panheteroptera</taxon>
        <taxon>Cimicomorpha</taxon>
        <taxon>Cimicidae</taxon>
        <taxon>Cimex</taxon>
    </lineage>
</organism>
<dbReference type="GO" id="GO:0042407">
    <property type="term" value="P:cristae formation"/>
    <property type="evidence" value="ECO:0007669"/>
    <property type="project" value="TreeGrafter"/>
</dbReference>
<accession>A0A8I6RBN0</accession>
<evidence type="ECO:0000256" key="8">
    <source>
        <dbReference type="SAM" id="Coils"/>
    </source>
</evidence>
<evidence type="ECO:0000313" key="10">
    <source>
        <dbReference type="EnsemblMetazoa" id="XP_014242221.1"/>
    </source>
</evidence>
<dbReference type="EnsemblMetazoa" id="XM_014386735.2">
    <property type="protein sequence ID" value="XP_014242221.1"/>
    <property type="gene ID" value="LOC106662555"/>
</dbReference>
<feature type="region of interest" description="Disordered" evidence="9">
    <location>
        <begin position="191"/>
        <end position="227"/>
    </location>
</feature>
<name>A0A8I6RBN0_CIMLE</name>
<dbReference type="GeneID" id="106662555"/>
<dbReference type="Pfam" id="PF09731">
    <property type="entry name" value="Mitofilin"/>
    <property type="match status" value="1"/>
</dbReference>
<evidence type="ECO:0000256" key="6">
    <source>
        <dbReference type="ARBA" id="ARBA00023136"/>
    </source>
</evidence>
<dbReference type="Proteomes" id="UP000494040">
    <property type="component" value="Unassembled WGS sequence"/>
</dbReference>
<comment type="subcellular location">
    <subcellularLocation>
        <location evidence="7">Mitochondrion inner membrane</location>
        <topology evidence="7">Single-pass membrane protein</topology>
    </subcellularLocation>
</comment>
<keyword evidence="3 7" id="KW-0999">Mitochondrion inner membrane</keyword>
<keyword evidence="5 7" id="KW-0496">Mitochondrion</keyword>
<dbReference type="GO" id="GO:0061617">
    <property type="term" value="C:MICOS complex"/>
    <property type="evidence" value="ECO:0007669"/>
    <property type="project" value="TreeGrafter"/>
</dbReference>
<comment type="function">
    <text evidence="7">Component of the MICOS complex, a large protein complex of the mitochondrial inner membrane that plays crucial roles in the maintenance of crista junctions, inner membrane architecture, and formation of contact sites to the outer membrane.</text>
</comment>
<feature type="coiled-coil region" evidence="8">
    <location>
        <begin position="285"/>
        <end position="356"/>
    </location>
</feature>
<dbReference type="InterPro" id="IPR019133">
    <property type="entry name" value="MIC60"/>
</dbReference>
<evidence type="ECO:0000256" key="4">
    <source>
        <dbReference type="ARBA" id="ARBA00022989"/>
    </source>
</evidence>
<keyword evidence="11" id="KW-1185">Reference proteome</keyword>
<dbReference type="PANTHER" id="PTHR15415">
    <property type="entry name" value="MITOFILIN"/>
    <property type="match status" value="1"/>
</dbReference>
<evidence type="ECO:0000256" key="9">
    <source>
        <dbReference type="SAM" id="MobiDB-lite"/>
    </source>
</evidence>
<evidence type="ECO:0000256" key="2">
    <source>
        <dbReference type="ARBA" id="ARBA00022692"/>
    </source>
</evidence>
<dbReference type="KEGG" id="clec:106662555"/>
<protein>
    <recommendedName>
        <fullName evidence="7">MICOS complex subunit MIC60</fullName>
    </recommendedName>
    <alternativeName>
        <fullName evidence="7">Mitofilin</fullName>
    </alternativeName>
</protein>
<comment type="similarity">
    <text evidence="1 7">Belongs to the MICOS complex subunit Mic60 family.</text>
</comment>
<feature type="coiled-coil region" evidence="8">
    <location>
        <begin position="478"/>
        <end position="556"/>
    </location>
</feature>
<reference evidence="10" key="1">
    <citation type="submission" date="2022-01" db="UniProtKB">
        <authorList>
            <consortium name="EnsemblMetazoa"/>
        </authorList>
    </citation>
    <scope>IDENTIFICATION</scope>
</reference>
<dbReference type="PANTHER" id="PTHR15415:SF7">
    <property type="entry name" value="MICOS COMPLEX SUBUNIT MIC60"/>
    <property type="match status" value="1"/>
</dbReference>
<evidence type="ECO:0000256" key="3">
    <source>
        <dbReference type="ARBA" id="ARBA00022792"/>
    </source>
</evidence>
<sequence>MFRLVRPRLYTPSPSLGPIVGPRMFRHTAKIPFSLARKLQQVQLQQNVGTLRFYRTSSHMRSKEPGMKECPKDGSGRAFYYTLGSIVLGTGVVIAYAKYDDEFRQWLKQNVPGFDEFIKFIMAEETTHVDYAVQRFIALKDEVIRDLAQLIGSKTQEEKKIPAAIADKKDDGEKKKKKYIPPSSAFVANTSEEKEKKFDEKRTSKIVGKDEEISTDPGRSRSKEARGDIDPKSLVELEAMTNIAASEAVEAYGNAICFFRDHIEEVVKVVEESVDKNDPKVWKALKQKGQDREKAVKEAEEAAKKAMKNINTLKKRIDDPDLPGGAEMRTKAKKNMDRVSAQIELAKSNYEKEKNSATVSDAYWKKVYQARSHFADELETLFPNVCIMDRNMKLSGGEFDLFILYAYQNILYYQKELNKLDTVSQLKLKSALEKSKLGDPEAIDAAIEVELEKEKRKICQEYQKRVLTMKAECEKDMRNQLRLQNNAASDLLEEALAAKEIEIEKKMKRDIEDKLAEEKVKYQEEMAAMIGRLKGMDDALRKRACQEKRAKQAQALWTAAESLLAAIAPPVLCALPSKDGQENVDNERTGPFKSLSSEIKAIRNVTRNEDELVNAVLDSIPLVAVERGVFHETALRQRFHNVVRVAKRVALLPEGGASLPTMFLAYLASLFVISPANPIPCYELMNEPFDSSELNNYEILQRAQYWMDNGDYFQVLRYMNLLQGAAQVISREFIKELTLYLETKQAGEVLATYAAAAGLPQ</sequence>
<dbReference type="OrthoDB" id="10261039at2759"/>
<proteinExistence type="inferred from homology"/>
<comment type="subunit">
    <text evidence="7">Component of the mitochondrial contact site and cristae organizing system (MICOS) complex.</text>
</comment>
<keyword evidence="4" id="KW-1133">Transmembrane helix</keyword>